<keyword evidence="9" id="KW-1185">Reference proteome</keyword>
<dbReference type="InterPro" id="IPR006939">
    <property type="entry name" value="SNF5"/>
</dbReference>
<reference evidence="8 9" key="1">
    <citation type="journal article" date="2016" name="Nat. Commun.">
        <title>Extremotolerant tardigrade genome and improved radiotolerance of human cultured cells by tardigrade-unique protein.</title>
        <authorList>
            <person name="Hashimoto T."/>
            <person name="Horikawa D.D."/>
            <person name="Saito Y."/>
            <person name="Kuwahara H."/>
            <person name="Kozuka-Hata H."/>
            <person name="Shin-I T."/>
            <person name="Minakuchi Y."/>
            <person name="Ohishi K."/>
            <person name="Motoyama A."/>
            <person name="Aizu T."/>
            <person name="Enomoto A."/>
            <person name="Kondo K."/>
            <person name="Tanaka S."/>
            <person name="Hara Y."/>
            <person name="Koshikawa S."/>
            <person name="Sagara H."/>
            <person name="Miura T."/>
            <person name="Yokobori S."/>
            <person name="Miyagawa K."/>
            <person name="Suzuki Y."/>
            <person name="Kubo T."/>
            <person name="Oyama M."/>
            <person name="Kohara Y."/>
            <person name="Fujiyama A."/>
            <person name="Arakawa K."/>
            <person name="Katayama T."/>
            <person name="Toyoda A."/>
            <person name="Kunieda T."/>
        </authorList>
    </citation>
    <scope>NUCLEOTIDE SEQUENCE [LARGE SCALE GENOMIC DNA]</scope>
    <source>
        <strain evidence="8 9">YOKOZUNA-1</strain>
    </source>
</reference>
<dbReference type="STRING" id="947166.A0A1D1VVN5"/>
<feature type="compositionally biased region" description="Basic residues" evidence="6">
    <location>
        <begin position="186"/>
        <end position="195"/>
    </location>
</feature>
<protein>
    <recommendedName>
        <fullName evidence="7">SWI/SNF Subunit INI1 DNA binding domain-containing protein</fullName>
    </recommendedName>
</protein>
<comment type="caution">
    <text evidence="8">The sequence shown here is derived from an EMBL/GenBank/DDBJ whole genome shotgun (WGS) entry which is preliminary data.</text>
</comment>
<feature type="compositionally biased region" description="Basic and acidic residues" evidence="6">
    <location>
        <begin position="1"/>
        <end position="10"/>
    </location>
</feature>
<evidence type="ECO:0000256" key="5">
    <source>
        <dbReference type="ARBA" id="ARBA00023242"/>
    </source>
</evidence>
<dbReference type="Pfam" id="PF04855">
    <property type="entry name" value="SNF5"/>
    <property type="match status" value="1"/>
</dbReference>
<gene>
    <name evidence="8" type="primary">RvY_15648-1</name>
    <name evidence="8" type="synonym">RvY_15648.1</name>
    <name evidence="8" type="ORF">RvY_15648</name>
</gene>
<keyword evidence="3" id="KW-0805">Transcription regulation</keyword>
<evidence type="ECO:0000256" key="2">
    <source>
        <dbReference type="ARBA" id="ARBA00010239"/>
    </source>
</evidence>
<evidence type="ECO:0000256" key="4">
    <source>
        <dbReference type="ARBA" id="ARBA00023163"/>
    </source>
</evidence>
<name>A0A1D1VVN5_RAMVA</name>
<evidence type="ECO:0000313" key="9">
    <source>
        <dbReference type="Proteomes" id="UP000186922"/>
    </source>
</evidence>
<evidence type="ECO:0000256" key="6">
    <source>
        <dbReference type="SAM" id="MobiDB-lite"/>
    </source>
</evidence>
<dbReference type="Pfam" id="PF21459">
    <property type="entry name" value="INI1_DNA-bd"/>
    <property type="match status" value="1"/>
</dbReference>
<dbReference type="InterPro" id="IPR048664">
    <property type="entry name" value="INI1_DNA-bd"/>
</dbReference>
<dbReference type="PANTHER" id="PTHR10019">
    <property type="entry name" value="SNF5"/>
    <property type="match status" value="1"/>
</dbReference>
<accession>A0A1D1VVN5</accession>
<keyword evidence="4" id="KW-0804">Transcription</keyword>
<dbReference type="Proteomes" id="UP000186922">
    <property type="component" value="Unassembled WGS sequence"/>
</dbReference>
<evidence type="ECO:0000256" key="1">
    <source>
        <dbReference type="ARBA" id="ARBA00004123"/>
    </source>
</evidence>
<comment type="similarity">
    <text evidence="2">Belongs to the SNF5 family.</text>
</comment>
<comment type="subcellular location">
    <subcellularLocation>
        <location evidence="1">Nucleus</location>
    </subcellularLocation>
</comment>
<sequence>MTGTRDRSDADDAMGESSQDSAAADTTPRPGRLYPDMDTDADDKMQKPVVSTFGSRPVSFKLDENDTEEYYIGSNIGAYLRMFRGQLYRKYPALWKRQTTPEERRKLATMKGVDSHSVSSNTILVKAKEVDEILAGYEEKYRLVSADLDSSQTPREAKPRRGANWAPQPATSHHLDAVPSSTPIGRGRRTAQAGRHHPFCFDDKPPQMVAKQASLPEVLVPIRLDMEIDNYKLRDTFTWNKNEILITPEQFAELLCEDLELPMVQFVPTIAQSIRQQVDSFPTDNLLSNQTDQRVVIKLNIHVGNISLNDQFEWDMAEPNNSPEQFALRMCSDLGLGGEFETAIAYSIRAQLTWHQSVYSDATLPVNESPFRTYDCEAFSPHIEVLSDAEIEKKLRDQDRNTRRMKRSYAANQGSTW</sequence>
<feature type="region of interest" description="Disordered" evidence="6">
    <location>
        <begin position="148"/>
        <end position="195"/>
    </location>
</feature>
<proteinExistence type="inferred from homology"/>
<dbReference type="AlphaFoldDB" id="A0A1D1VVN5"/>
<evidence type="ECO:0000256" key="3">
    <source>
        <dbReference type="ARBA" id="ARBA00023015"/>
    </source>
</evidence>
<dbReference type="OrthoDB" id="515064at2759"/>
<keyword evidence="5" id="KW-0539">Nucleus</keyword>
<dbReference type="GO" id="GO:0000228">
    <property type="term" value="C:nuclear chromosome"/>
    <property type="evidence" value="ECO:0007669"/>
    <property type="project" value="InterPro"/>
</dbReference>
<dbReference type="CDD" id="cd21086">
    <property type="entry name" value="WH_NTD_SMARCB1"/>
    <property type="match status" value="1"/>
</dbReference>
<evidence type="ECO:0000313" key="8">
    <source>
        <dbReference type="EMBL" id="GAV05530.1"/>
    </source>
</evidence>
<dbReference type="GO" id="GO:0006338">
    <property type="term" value="P:chromatin remodeling"/>
    <property type="evidence" value="ECO:0007669"/>
    <property type="project" value="InterPro"/>
</dbReference>
<evidence type="ECO:0000259" key="7">
    <source>
        <dbReference type="Pfam" id="PF21459"/>
    </source>
</evidence>
<feature type="region of interest" description="Disordered" evidence="6">
    <location>
        <begin position="1"/>
        <end position="43"/>
    </location>
</feature>
<dbReference type="EMBL" id="BDGG01000012">
    <property type="protein sequence ID" value="GAV05530.1"/>
    <property type="molecule type" value="Genomic_DNA"/>
</dbReference>
<feature type="domain" description="SWI/SNF Subunit INI1 DNA binding" evidence="7">
    <location>
        <begin position="56"/>
        <end position="136"/>
    </location>
</feature>
<organism evidence="8 9">
    <name type="scientific">Ramazzottius varieornatus</name>
    <name type="common">Water bear</name>
    <name type="synonym">Tardigrade</name>
    <dbReference type="NCBI Taxonomy" id="947166"/>
    <lineage>
        <taxon>Eukaryota</taxon>
        <taxon>Metazoa</taxon>
        <taxon>Ecdysozoa</taxon>
        <taxon>Tardigrada</taxon>
        <taxon>Eutardigrada</taxon>
        <taxon>Parachela</taxon>
        <taxon>Hypsibioidea</taxon>
        <taxon>Ramazzottiidae</taxon>
        <taxon>Ramazzottius</taxon>
    </lineage>
</organism>